<sequence>MFQPIRDIMTTDVTSLRSDQTLVDAAKTMSSLDVGAMPIVDNGKCVGIITDRDIVIRAVANGQDVNSTKIQSVMTKDLITASPDTDIHEAADTMAEHQIRRLLITDRDKLVGIVALGDLAVMDFYEDEAGEALSDISEPSRPLM</sequence>
<evidence type="ECO:0000256" key="1">
    <source>
        <dbReference type="ARBA" id="ARBA00023122"/>
    </source>
</evidence>
<dbReference type="OrthoDB" id="9802114at2"/>
<dbReference type="AlphaFoldDB" id="A0A5Q2MX10"/>
<dbReference type="PANTHER" id="PTHR43080">
    <property type="entry name" value="CBS DOMAIN-CONTAINING PROTEIN CBSX3, MITOCHONDRIAL"/>
    <property type="match status" value="1"/>
</dbReference>
<organism evidence="4 5">
    <name type="scientific">Heliorestis convoluta</name>
    <dbReference type="NCBI Taxonomy" id="356322"/>
    <lineage>
        <taxon>Bacteria</taxon>
        <taxon>Bacillati</taxon>
        <taxon>Bacillota</taxon>
        <taxon>Clostridia</taxon>
        <taxon>Eubacteriales</taxon>
        <taxon>Heliobacteriaceae</taxon>
        <taxon>Heliorestis</taxon>
    </lineage>
</organism>
<dbReference type="EMBL" id="CP045875">
    <property type="protein sequence ID" value="QGG46291.1"/>
    <property type="molecule type" value="Genomic_DNA"/>
</dbReference>
<proteinExistence type="predicted"/>
<dbReference type="InterPro" id="IPR046342">
    <property type="entry name" value="CBS_dom_sf"/>
</dbReference>
<feature type="domain" description="CBS" evidence="3">
    <location>
        <begin position="74"/>
        <end position="129"/>
    </location>
</feature>
<reference evidence="5" key="1">
    <citation type="submission" date="2019-11" db="EMBL/GenBank/DDBJ databases">
        <title>Genome sequence of Heliorestis convoluta strain HH, an alkaliphilic and minimalistic phototrophic bacterium from a soda lake in Egypt.</title>
        <authorList>
            <person name="Dewey E.D."/>
            <person name="Stokes L.M."/>
            <person name="Burchell B.M."/>
            <person name="Shaffer K.N."/>
            <person name="Huntington A.M."/>
            <person name="Baker J.M."/>
            <person name="Nadendla S."/>
            <person name="Giglio M.G."/>
            <person name="Touchman J.W."/>
            <person name="Blankenship R.E."/>
            <person name="Madigan M.T."/>
            <person name="Sattley W.M."/>
        </authorList>
    </citation>
    <scope>NUCLEOTIDE SEQUENCE [LARGE SCALE GENOMIC DNA]</scope>
    <source>
        <strain evidence="5">HH</strain>
    </source>
</reference>
<keyword evidence="1 2" id="KW-0129">CBS domain</keyword>
<evidence type="ECO:0000313" key="4">
    <source>
        <dbReference type="EMBL" id="QGG46291.1"/>
    </source>
</evidence>
<dbReference type="KEGG" id="hcv:FTV88_0112"/>
<dbReference type="Gene3D" id="3.10.580.10">
    <property type="entry name" value="CBS-domain"/>
    <property type="match status" value="1"/>
</dbReference>
<dbReference type="Pfam" id="PF00571">
    <property type="entry name" value="CBS"/>
    <property type="match status" value="2"/>
</dbReference>
<evidence type="ECO:0000259" key="3">
    <source>
        <dbReference type="PROSITE" id="PS51371"/>
    </source>
</evidence>
<dbReference type="SUPFAM" id="SSF54631">
    <property type="entry name" value="CBS-domain pair"/>
    <property type="match status" value="1"/>
</dbReference>
<dbReference type="InterPro" id="IPR051257">
    <property type="entry name" value="Diverse_CBS-Domain"/>
</dbReference>
<protein>
    <submittedName>
        <fullName evidence="4">CBS domain-containing protein</fullName>
    </submittedName>
</protein>
<dbReference type="PANTHER" id="PTHR43080:SF2">
    <property type="entry name" value="CBS DOMAIN-CONTAINING PROTEIN"/>
    <property type="match status" value="1"/>
</dbReference>
<name>A0A5Q2MX10_9FIRM</name>
<dbReference type="PROSITE" id="PS51371">
    <property type="entry name" value="CBS"/>
    <property type="match status" value="2"/>
</dbReference>
<gene>
    <name evidence="4" type="ORF">FTV88_0112</name>
</gene>
<dbReference type="Proteomes" id="UP000366051">
    <property type="component" value="Chromosome"/>
</dbReference>
<dbReference type="SMART" id="SM00116">
    <property type="entry name" value="CBS"/>
    <property type="match status" value="2"/>
</dbReference>
<keyword evidence="5" id="KW-1185">Reference proteome</keyword>
<feature type="domain" description="CBS" evidence="3">
    <location>
        <begin position="9"/>
        <end position="65"/>
    </location>
</feature>
<evidence type="ECO:0000256" key="2">
    <source>
        <dbReference type="PROSITE-ProRule" id="PRU00703"/>
    </source>
</evidence>
<evidence type="ECO:0000313" key="5">
    <source>
        <dbReference type="Proteomes" id="UP000366051"/>
    </source>
</evidence>
<dbReference type="CDD" id="cd04622">
    <property type="entry name" value="CBS_pair_HRP1_like"/>
    <property type="match status" value="1"/>
</dbReference>
<dbReference type="RefSeq" id="WP_153723895.1">
    <property type="nucleotide sequence ID" value="NZ_CP045875.1"/>
</dbReference>
<accession>A0A5Q2MX10</accession>
<dbReference type="InterPro" id="IPR000644">
    <property type="entry name" value="CBS_dom"/>
</dbReference>